<dbReference type="Proteomes" id="UP000179001">
    <property type="component" value="Unassembled WGS sequence"/>
</dbReference>
<sequence>MNTVSINLVTWNGAKYIINCLDSVFNQTYTDFSLMIIDNGSTDETLSYITDKYPQLKIVKHKENLGFAKAHNQAIHWSRSKYVLLLNQDMILEPDYLKNLVSFMEKMPEVGAVTGKLRKLHEGEKTNYIDSVGINIYKKHKVEELGAGEQDEGQYDAITEVFGVSGALPLIRRQALESVMENNQFFDEDFFNYKEDVDLSYRLRYLGWKIYKVPTALAYHERSLAASDSSTFHKIKINRKKRSSFSNYLSYRNHLYFLIKNLPERTLNYLFPVIAYEISKFIYILFFESRNLKALPEVWQNRHKFIAKRKTRKEKQKIQNAEIEKWFYEYKQ</sequence>
<evidence type="ECO:0000259" key="4">
    <source>
        <dbReference type="Pfam" id="PF00535"/>
    </source>
</evidence>
<evidence type="ECO:0000256" key="3">
    <source>
        <dbReference type="ARBA" id="ARBA00022679"/>
    </source>
</evidence>
<dbReference type="Gene3D" id="3.90.550.10">
    <property type="entry name" value="Spore Coat Polysaccharide Biosynthesis Protein SpsA, Chain A"/>
    <property type="match status" value="1"/>
</dbReference>
<accession>A0A1F5SW34</accession>
<name>A0A1F5SW34_9BACT</name>
<keyword evidence="2" id="KW-0328">Glycosyltransferase</keyword>
<evidence type="ECO:0000256" key="1">
    <source>
        <dbReference type="ARBA" id="ARBA00006739"/>
    </source>
</evidence>
<dbReference type="AlphaFoldDB" id="A0A1F5SW34"/>
<dbReference type="PANTHER" id="PTHR43179">
    <property type="entry name" value="RHAMNOSYLTRANSFERASE WBBL"/>
    <property type="match status" value="1"/>
</dbReference>
<organism evidence="5 6">
    <name type="scientific">Candidatus Falkowbacteria bacterium RIFOXYC2_FULL_36_12</name>
    <dbReference type="NCBI Taxonomy" id="1798002"/>
    <lineage>
        <taxon>Bacteria</taxon>
        <taxon>Candidatus Falkowiibacteriota</taxon>
    </lineage>
</organism>
<keyword evidence="3" id="KW-0808">Transferase</keyword>
<feature type="domain" description="Glycosyltransferase 2-like" evidence="4">
    <location>
        <begin position="5"/>
        <end position="176"/>
    </location>
</feature>
<dbReference type="InterPro" id="IPR029044">
    <property type="entry name" value="Nucleotide-diphossugar_trans"/>
</dbReference>
<gene>
    <name evidence="5" type="ORF">A2478_00670</name>
</gene>
<dbReference type="EMBL" id="MFGJ01000008">
    <property type="protein sequence ID" value="OGF30947.1"/>
    <property type="molecule type" value="Genomic_DNA"/>
</dbReference>
<reference evidence="5 6" key="1">
    <citation type="journal article" date="2016" name="Nat. Commun.">
        <title>Thousands of microbial genomes shed light on interconnected biogeochemical processes in an aquifer system.</title>
        <authorList>
            <person name="Anantharaman K."/>
            <person name="Brown C.T."/>
            <person name="Hug L.A."/>
            <person name="Sharon I."/>
            <person name="Castelle C.J."/>
            <person name="Probst A.J."/>
            <person name="Thomas B.C."/>
            <person name="Singh A."/>
            <person name="Wilkins M.J."/>
            <person name="Karaoz U."/>
            <person name="Brodie E.L."/>
            <person name="Williams K.H."/>
            <person name="Hubbard S.S."/>
            <person name="Banfield J.F."/>
        </authorList>
    </citation>
    <scope>NUCLEOTIDE SEQUENCE [LARGE SCALE GENOMIC DNA]</scope>
</reference>
<dbReference type="CDD" id="cd04186">
    <property type="entry name" value="GT_2_like_c"/>
    <property type="match status" value="1"/>
</dbReference>
<evidence type="ECO:0000256" key="2">
    <source>
        <dbReference type="ARBA" id="ARBA00022676"/>
    </source>
</evidence>
<dbReference type="InterPro" id="IPR001173">
    <property type="entry name" value="Glyco_trans_2-like"/>
</dbReference>
<dbReference type="STRING" id="1798002.A2478_00670"/>
<protein>
    <recommendedName>
        <fullName evidence="4">Glycosyltransferase 2-like domain-containing protein</fullName>
    </recommendedName>
</protein>
<evidence type="ECO:0000313" key="5">
    <source>
        <dbReference type="EMBL" id="OGF30947.1"/>
    </source>
</evidence>
<evidence type="ECO:0000313" key="6">
    <source>
        <dbReference type="Proteomes" id="UP000179001"/>
    </source>
</evidence>
<comment type="caution">
    <text evidence="5">The sequence shown here is derived from an EMBL/GenBank/DDBJ whole genome shotgun (WGS) entry which is preliminary data.</text>
</comment>
<dbReference type="GO" id="GO:0016757">
    <property type="term" value="F:glycosyltransferase activity"/>
    <property type="evidence" value="ECO:0007669"/>
    <property type="project" value="UniProtKB-KW"/>
</dbReference>
<proteinExistence type="inferred from homology"/>
<dbReference type="PANTHER" id="PTHR43179:SF12">
    <property type="entry name" value="GALACTOFURANOSYLTRANSFERASE GLFT2"/>
    <property type="match status" value="1"/>
</dbReference>
<dbReference type="Pfam" id="PF00535">
    <property type="entry name" value="Glycos_transf_2"/>
    <property type="match status" value="1"/>
</dbReference>
<comment type="similarity">
    <text evidence="1">Belongs to the glycosyltransferase 2 family.</text>
</comment>
<dbReference type="SUPFAM" id="SSF53448">
    <property type="entry name" value="Nucleotide-diphospho-sugar transferases"/>
    <property type="match status" value="1"/>
</dbReference>